<dbReference type="STRING" id="2903.R1DBS8"/>
<dbReference type="RefSeq" id="XP_005758718.1">
    <property type="nucleotide sequence ID" value="XM_005758661.1"/>
</dbReference>
<evidence type="ECO:0000259" key="1">
    <source>
        <dbReference type="PROSITE" id="PS50969"/>
    </source>
</evidence>
<dbReference type="AlphaFoldDB" id="A0A0D3IMV8"/>
<sequence length="163" mass="17978">MQAQAPSRQEPGSAVEAALLCIPQSPSVSRVRRSASGASVLSPSPRSKPPRLQLVLDIDHTLLHAAHVPGGAEAVPIDGVHSFLLDNPRARRQDRYQVRTRHGLHSFLHEVQKFADVHIYTMAAKSYTRKAPRLVVHSGLRQFLLTTRRSLARSSTRSIPRCG</sequence>
<dbReference type="EnsemblProtists" id="EOD06289">
    <property type="protein sequence ID" value="EOD06289"/>
    <property type="gene ID" value="EMIHUDRAFT_372317"/>
</dbReference>
<dbReference type="Gene3D" id="3.40.50.1000">
    <property type="entry name" value="HAD superfamily/HAD-like"/>
    <property type="match status" value="1"/>
</dbReference>
<dbReference type="SUPFAM" id="SSF56784">
    <property type="entry name" value="HAD-like"/>
    <property type="match status" value="1"/>
</dbReference>
<dbReference type="EnsemblProtists" id="EOD12593">
    <property type="protein sequence ID" value="EOD12593"/>
    <property type="gene ID" value="EMIHUDRAFT_357235"/>
</dbReference>
<dbReference type="InterPro" id="IPR023214">
    <property type="entry name" value="HAD_sf"/>
</dbReference>
<dbReference type="KEGG" id="ehx:EMIHUDRAFT_357235"/>
<reference evidence="3" key="1">
    <citation type="journal article" date="2013" name="Nature">
        <title>Pan genome of the phytoplankton Emiliania underpins its global distribution.</title>
        <authorList>
            <person name="Read B.A."/>
            <person name="Kegel J."/>
            <person name="Klute M.J."/>
            <person name="Kuo A."/>
            <person name="Lefebvre S.C."/>
            <person name="Maumus F."/>
            <person name="Mayer C."/>
            <person name="Miller J."/>
            <person name="Monier A."/>
            <person name="Salamov A."/>
            <person name="Young J."/>
            <person name="Aguilar M."/>
            <person name="Claverie J.M."/>
            <person name="Frickenhaus S."/>
            <person name="Gonzalez K."/>
            <person name="Herman E.K."/>
            <person name="Lin Y.C."/>
            <person name="Napier J."/>
            <person name="Ogata H."/>
            <person name="Sarno A.F."/>
            <person name="Shmutz J."/>
            <person name="Schroeder D."/>
            <person name="de Vargas C."/>
            <person name="Verret F."/>
            <person name="von Dassow P."/>
            <person name="Valentin K."/>
            <person name="Van de Peer Y."/>
            <person name="Wheeler G."/>
            <person name="Dacks J.B."/>
            <person name="Delwiche C.F."/>
            <person name="Dyhrman S.T."/>
            <person name="Glockner G."/>
            <person name="John U."/>
            <person name="Richards T."/>
            <person name="Worden A.Z."/>
            <person name="Zhang X."/>
            <person name="Grigoriev I.V."/>
            <person name="Allen A.E."/>
            <person name="Bidle K."/>
            <person name="Borodovsky M."/>
            <person name="Bowler C."/>
            <person name="Brownlee C."/>
            <person name="Cock J.M."/>
            <person name="Elias M."/>
            <person name="Gladyshev V.N."/>
            <person name="Groth M."/>
            <person name="Guda C."/>
            <person name="Hadaegh A."/>
            <person name="Iglesias-Rodriguez M.D."/>
            <person name="Jenkins J."/>
            <person name="Jones B.M."/>
            <person name="Lawson T."/>
            <person name="Leese F."/>
            <person name="Lindquist E."/>
            <person name="Lobanov A."/>
            <person name="Lomsadze A."/>
            <person name="Malik S.B."/>
            <person name="Marsh M.E."/>
            <person name="Mackinder L."/>
            <person name="Mock T."/>
            <person name="Mueller-Roeber B."/>
            <person name="Pagarete A."/>
            <person name="Parker M."/>
            <person name="Probert I."/>
            <person name="Quesneville H."/>
            <person name="Raines C."/>
            <person name="Rensing S.A."/>
            <person name="Riano-Pachon D.M."/>
            <person name="Richier S."/>
            <person name="Rokitta S."/>
            <person name="Shiraiwa Y."/>
            <person name="Soanes D.M."/>
            <person name="van der Giezen M."/>
            <person name="Wahlund T.M."/>
            <person name="Williams B."/>
            <person name="Wilson W."/>
            <person name="Wolfe G."/>
            <person name="Wurch L.L."/>
        </authorList>
    </citation>
    <scope>NUCLEOTIDE SEQUENCE</scope>
</reference>
<proteinExistence type="predicted"/>
<dbReference type="InterPro" id="IPR036412">
    <property type="entry name" value="HAD-like_sf"/>
</dbReference>
<dbReference type="PaxDb" id="2903-EOD06289"/>
<evidence type="ECO:0000313" key="3">
    <source>
        <dbReference type="Proteomes" id="UP000013827"/>
    </source>
</evidence>
<dbReference type="InterPro" id="IPR004274">
    <property type="entry name" value="FCP1_dom"/>
</dbReference>
<protein>
    <recommendedName>
        <fullName evidence="1">FCP1 homology domain-containing protein</fullName>
    </recommendedName>
</protein>
<dbReference type="Pfam" id="PF03031">
    <property type="entry name" value="NIF"/>
    <property type="match status" value="1"/>
</dbReference>
<dbReference type="Proteomes" id="UP000013827">
    <property type="component" value="Unassembled WGS sequence"/>
</dbReference>
<dbReference type="HOGENOM" id="CLU_1630123_0_0_1"/>
<dbReference type="GeneID" id="17252442"/>
<dbReference type="RefSeq" id="XP_005765022.1">
    <property type="nucleotide sequence ID" value="XM_005764965.1"/>
</dbReference>
<dbReference type="GeneID" id="17258796"/>
<reference evidence="2" key="2">
    <citation type="submission" date="2024-10" db="UniProtKB">
        <authorList>
            <consortium name="EnsemblProtists"/>
        </authorList>
    </citation>
    <scope>IDENTIFICATION</scope>
</reference>
<name>A0A0D3IMV8_EMIH1</name>
<dbReference type="KEGG" id="ehx:EMIHUDRAFT_372317"/>
<feature type="domain" description="FCP1 homology" evidence="1">
    <location>
        <begin position="47"/>
        <end position="163"/>
    </location>
</feature>
<organism evidence="2 3">
    <name type="scientific">Emiliania huxleyi (strain CCMP1516)</name>
    <dbReference type="NCBI Taxonomy" id="280463"/>
    <lineage>
        <taxon>Eukaryota</taxon>
        <taxon>Haptista</taxon>
        <taxon>Haptophyta</taxon>
        <taxon>Prymnesiophyceae</taxon>
        <taxon>Isochrysidales</taxon>
        <taxon>Noelaerhabdaceae</taxon>
        <taxon>Emiliania</taxon>
    </lineage>
</organism>
<keyword evidence="3" id="KW-1185">Reference proteome</keyword>
<dbReference type="PROSITE" id="PS50969">
    <property type="entry name" value="FCP1"/>
    <property type="match status" value="1"/>
</dbReference>
<evidence type="ECO:0000313" key="2">
    <source>
        <dbReference type="EnsemblProtists" id="EOD12593"/>
    </source>
</evidence>
<accession>A0A0D3IMV8</accession>